<feature type="transmembrane region" description="Helical" evidence="2">
    <location>
        <begin position="38"/>
        <end position="59"/>
    </location>
</feature>
<dbReference type="SMART" id="SM00052">
    <property type="entry name" value="EAL"/>
    <property type="match status" value="1"/>
</dbReference>
<dbReference type="SUPFAM" id="SSF55073">
    <property type="entry name" value="Nucleotide cyclase"/>
    <property type="match status" value="1"/>
</dbReference>
<dbReference type="InterPro" id="IPR043128">
    <property type="entry name" value="Rev_trsase/Diguanyl_cyclase"/>
</dbReference>
<feature type="compositionally biased region" description="Basic and acidic residues" evidence="1">
    <location>
        <begin position="737"/>
        <end position="747"/>
    </location>
</feature>
<dbReference type="eggNOG" id="COG5001">
    <property type="taxonomic scope" value="Bacteria"/>
</dbReference>
<evidence type="ECO:0000313" key="5">
    <source>
        <dbReference type="EMBL" id="CAJ63254.1"/>
    </source>
</evidence>
<protein>
    <submittedName>
        <fullName evidence="5">Uncharacterized protein</fullName>
    </submittedName>
</protein>
<dbReference type="PANTHER" id="PTHR33121">
    <property type="entry name" value="CYCLIC DI-GMP PHOSPHODIESTERASE PDEF"/>
    <property type="match status" value="1"/>
</dbReference>
<accession>Q0RGY1</accession>
<keyword evidence="2" id="KW-1133">Transmembrane helix</keyword>
<feature type="domain" description="EAL" evidence="3">
    <location>
        <begin position="383"/>
        <end position="636"/>
    </location>
</feature>
<evidence type="ECO:0000259" key="4">
    <source>
        <dbReference type="PROSITE" id="PS50887"/>
    </source>
</evidence>
<feature type="transmembrane region" description="Helical" evidence="2">
    <location>
        <begin position="128"/>
        <end position="155"/>
    </location>
</feature>
<sequence length="747" mass="77433">MGPWRNGRSGPRPVDRPERRGGMRFVHSGRTFADRRRFLVAAPTGAAALFLLAAVLPGSPGQLRWESWVGLLVAAANVVLGLVARPRWSWVPPFAAASLAAALALALAGASAGSDADMYLVWFPPLCAYVALVTAPMAVLVIAMITGALVAGVAAGGDLGQTAGPMSAALSTVVAGAVVKGLFRAGLLQSHADPLTHLANRAGTLEGGETAVAEIQAEGREAILILVDINRFHEINDALGHVGGDRLLQIIARTLSGLRPIPAFVGRAGGDEFALVFRGMPVPSTVAMAASRPGAPLPVPTAAETKRRRVLGRRVLRQIQGPFQVCGVDVEVDASVGIAVAPRDSTTMSGLLTCADSALLRAKRVGESVGLWDPGITGVRPEEIALYAQLRTAITRGELVLYYQPLQSACSGGIVGAEALLRWHHPTRGLLAPGVFLPVAERSPLIADLTRWVLDEALRQCAAWADEGLRLPVSVNLSARMLVLDDLPQVVAGSLAAHGLASDVLTLEITESALVTQPTRAATMLSELRTQGVSLSLDDFGTGYSSMEILKTLPFDEVKIDRGFVTDARGSLPDAAIVRSVLDLGHRLGLRVVGEGIEDERTLAMMIDLGCDLLQGEAISVPLPAAKMSELLRSRAAARPSAPPTTLPPTTLPPTTLPASERAPAEWAGGLPRGGLTDGGKVPGEGRAGGETAGGGVAGGVGSAEAGRPDSLPTGDEAGAGPGGRGQQQGVPARSGRRIEGRPPSRS</sequence>
<evidence type="ECO:0000259" key="3">
    <source>
        <dbReference type="PROSITE" id="PS50883"/>
    </source>
</evidence>
<dbReference type="SUPFAM" id="SSF141868">
    <property type="entry name" value="EAL domain-like"/>
    <property type="match status" value="1"/>
</dbReference>
<dbReference type="InterPro" id="IPR029787">
    <property type="entry name" value="Nucleotide_cyclase"/>
</dbReference>
<reference evidence="5 6" key="1">
    <citation type="journal article" date="2007" name="Genome Res.">
        <title>Genome characteristics of facultatively symbiotic Frankia sp. strains reflect host range and host plant biogeography.</title>
        <authorList>
            <person name="Normand P."/>
            <person name="Lapierre P."/>
            <person name="Tisa L.S."/>
            <person name="Gogarten J.P."/>
            <person name="Alloisio N."/>
            <person name="Bagnarol E."/>
            <person name="Bassi C.A."/>
            <person name="Berry A.M."/>
            <person name="Bickhart D.M."/>
            <person name="Choisne N."/>
            <person name="Couloux A."/>
            <person name="Cournoyer B."/>
            <person name="Cruveiller S."/>
            <person name="Daubin V."/>
            <person name="Demange N."/>
            <person name="Francino M.P."/>
            <person name="Goltsman E."/>
            <person name="Huang Y."/>
            <person name="Kopp O.R."/>
            <person name="Labarre L."/>
            <person name="Lapidus A."/>
            <person name="Lavire C."/>
            <person name="Marechal J."/>
            <person name="Martinez M."/>
            <person name="Mastronunzio J.E."/>
            <person name="Mullin B.C."/>
            <person name="Niemann J."/>
            <person name="Pujic P."/>
            <person name="Rawnsley T."/>
            <person name="Rouy Z."/>
            <person name="Schenowitz C."/>
            <person name="Sellstedt A."/>
            <person name="Tavares F."/>
            <person name="Tomkins J.P."/>
            <person name="Vallenet D."/>
            <person name="Valverde C."/>
            <person name="Wall L.G."/>
            <person name="Wang Y."/>
            <person name="Medigue C."/>
            <person name="Benson D.R."/>
        </authorList>
    </citation>
    <scope>NUCLEOTIDE SEQUENCE [LARGE SCALE GENOMIC DNA]</scope>
    <source>
        <strain evidence="6">DSM 45986 / CECT 9034 / ACN14a</strain>
    </source>
</reference>
<dbReference type="Gene3D" id="3.20.20.450">
    <property type="entry name" value="EAL domain"/>
    <property type="match status" value="1"/>
</dbReference>
<dbReference type="CDD" id="cd01948">
    <property type="entry name" value="EAL"/>
    <property type="match status" value="1"/>
</dbReference>
<dbReference type="PROSITE" id="PS50883">
    <property type="entry name" value="EAL"/>
    <property type="match status" value="1"/>
</dbReference>
<feature type="transmembrane region" description="Helical" evidence="2">
    <location>
        <begin position="65"/>
        <end position="83"/>
    </location>
</feature>
<dbReference type="SMART" id="SM00267">
    <property type="entry name" value="GGDEF"/>
    <property type="match status" value="1"/>
</dbReference>
<dbReference type="InterPro" id="IPR000160">
    <property type="entry name" value="GGDEF_dom"/>
</dbReference>
<dbReference type="InterPro" id="IPR050706">
    <property type="entry name" value="Cyclic-di-GMP_PDE-like"/>
</dbReference>
<dbReference type="KEGG" id="fal:FRAAL4612"/>
<dbReference type="EMBL" id="CT573213">
    <property type="protein sequence ID" value="CAJ63254.1"/>
    <property type="molecule type" value="Genomic_DNA"/>
</dbReference>
<evidence type="ECO:0000256" key="1">
    <source>
        <dbReference type="SAM" id="MobiDB-lite"/>
    </source>
</evidence>
<dbReference type="GO" id="GO:0071111">
    <property type="term" value="F:cyclic-guanylate-specific phosphodiesterase activity"/>
    <property type="evidence" value="ECO:0007669"/>
    <property type="project" value="InterPro"/>
</dbReference>
<feature type="compositionally biased region" description="Gly residues" evidence="1">
    <location>
        <begin position="671"/>
        <end position="702"/>
    </location>
</feature>
<dbReference type="HOGENOM" id="CLU_000445_70_49_11"/>
<proteinExistence type="predicted"/>
<feature type="compositionally biased region" description="Pro residues" evidence="1">
    <location>
        <begin position="641"/>
        <end position="656"/>
    </location>
</feature>
<dbReference type="Gene3D" id="3.30.70.270">
    <property type="match status" value="1"/>
</dbReference>
<dbReference type="InterPro" id="IPR001633">
    <property type="entry name" value="EAL_dom"/>
</dbReference>
<dbReference type="PANTHER" id="PTHR33121:SF71">
    <property type="entry name" value="OXYGEN SENSOR PROTEIN DOSP"/>
    <property type="match status" value="1"/>
</dbReference>
<dbReference type="InterPro" id="IPR035919">
    <property type="entry name" value="EAL_sf"/>
</dbReference>
<keyword evidence="2" id="KW-0812">Transmembrane</keyword>
<organism evidence="5 6">
    <name type="scientific">Frankia alni (strain DSM 45986 / CECT 9034 / ACN14a)</name>
    <dbReference type="NCBI Taxonomy" id="326424"/>
    <lineage>
        <taxon>Bacteria</taxon>
        <taxon>Bacillati</taxon>
        <taxon>Actinomycetota</taxon>
        <taxon>Actinomycetes</taxon>
        <taxon>Frankiales</taxon>
        <taxon>Frankiaceae</taxon>
        <taxon>Frankia</taxon>
    </lineage>
</organism>
<feature type="region of interest" description="Disordered" evidence="1">
    <location>
        <begin position="1"/>
        <end position="20"/>
    </location>
</feature>
<evidence type="ECO:0000256" key="2">
    <source>
        <dbReference type="SAM" id="Phobius"/>
    </source>
</evidence>
<keyword evidence="2" id="KW-0472">Membrane</keyword>
<dbReference type="Pfam" id="PF00990">
    <property type="entry name" value="GGDEF"/>
    <property type="match status" value="1"/>
</dbReference>
<feature type="region of interest" description="Disordered" evidence="1">
    <location>
        <begin position="634"/>
        <end position="747"/>
    </location>
</feature>
<evidence type="ECO:0000313" key="6">
    <source>
        <dbReference type="Proteomes" id="UP000000657"/>
    </source>
</evidence>
<dbReference type="CDD" id="cd01949">
    <property type="entry name" value="GGDEF"/>
    <property type="match status" value="1"/>
</dbReference>
<feature type="transmembrane region" description="Helical" evidence="2">
    <location>
        <begin position="90"/>
        <end position="108"/>
    </location>
</feature>
<name>Q0RGY1_FRAAA</name>
<feature type="compositionally biased region" description="Gly residues" evidence="1">
    <location>
        <begin position="718"/>
        <end position="727"/>
    </location>
</feature>
<dbReference type="AlphaFoldDB" id="Q0RGY1"/>
<dbReference type="NCBIfam" id="TIGR00254">
    <property type="entry name" value="GGDEF"/>
    <property type="match status" value="1"/>
</dbReference>
<feature type="domain" description="GGDEF" evidence="4">
    <location>
        <begin position="220"/>
        <end position="374"/>
    </location>
</feature>
<dbReference type="Proteomes" id="UP000000657">
    <property type="component" value="Chromosome"/>
</dbReference>
<dbReference type="PROSITE" id="PS50887">
    <property type="entry name" value="GGDEF"/>
    <property type="match status" value="1"/>
</dbReference>
<gene>
    <name evidence="5" type="ordered locus">FRAAL4612</name>
</gene>
<feature type="transmembrane region" description="Helical" evidence="2">
    <location>
        <begin position="167"/>
        <end position="187"/>
    </location>
</feature>
<dbReference type="Pfam" id="PF00563">
    <property type="entry name" value="EAL"/>
    <property type="match status" value="1"/>
</dbReference>
<keyword evidence="6" id="KW-1185">Reference proteome</keyword>
<dbReference type="STRING" id="326424.FRAAL4612"/>